<protein>
    <submittedName>
        <fullName evidence="1">Uncharacterized protein</fullName>
    </submittedName>
</protein>
<accession>A0A2S2QI19</accession>
<proteinExistence type="predicted"/>
<reference evidence="1" key="1">
    <citation type="submission" date="2018-04" db="EMBL/GenBank/DDBJ databases">
        <title>Transcriptome assembly of Sipha flava.</title>
        <authorList>
            <person name="Scully E.D."/>
            <person name="Geib S.M."/>
            <person name="Palmer N.A."/>
            <person name="Koch K."/>
            <person name="Bradshaw J."/>
            <person name="Heng-Moss T."/>
            <person name="Sarath G."/>
        </authorList>
    </citation>
    <scope>NUCLEOTIDE SEQUENCE</scope>
</reference>
<gene>
    <name evidence="1" type="ORF">g.72888</name>
</gene>
<name>A0A2S2QI19_9HEMI</name>
<dbReference type="EMBL" id="GGMS01008161">
    <property type="protein sequence ID" value="MBY77364.1"/>
    <property type="molecule type" value="Transcribed_RNA"/>
</dbReference>
<sequence>MLRNRTSRKTGAEHVYSPCGLRSFDARFVATSMVSSSTCSWLLRTRSEILGQTLFFLLQREPEDEPSALLFERVIPVGINTASTSASAIFFVRFMCIISCPQLFKEKCKNKIKKRHRSYVREGNRLTDDVHKSYARTRL</sequence>
<evidence type="ECO:0000313" key="1">
    <source>
        <dbReference type="EMBL" id="MBY77364.1"/>
    </source>
</evidence>
<dbReference type="AlphaFoldDB" id="A0A2S2QI19"/>
<organism evidence="1">
    <name type="scientific">Sipha flava</name>
    <name type="common">yellow sugarcane aphid</name>
    <dbReference type="NCBI Taxonomy" id="143950"/>
    <lineage>
        <taxon>Eukaryota</taxon>
        <taxon>Metazoa</taxon>
        <taxon>Ecdysozoa</taxon>
        <taxon>Arthropoda</taxon>
        <taxon>Hexapoda</taxon>
        <taxon>Insecta</taxon>
        <taxon>Pterygota</taxon>
        <taxon>Neoptera</taxon>
        <taxon>Paraneoptera</taxon>
        <taxon>Hemiptera</taxon>
        <taxon>Sternorrhyncha</taxon>
        <taxon>Aphidomorpha</taxon>
        <taxon>Aphidoidea</taxon>
        <taxon>Aphididae</taxon>
        <taxon>Sipha</taxon>
    </lineage>
</organism>